<accession>A0A151T2P4</accession>
<evidence type="ECO:0000313" key="10">
    <source>
        <dbReference type="EMBL" id="KYP61314.1"/>
    </source>
</evidence>
<comment type="catalytic activity">
    <reaction evidence="8">
        <text>Fe(2+)(in) = Fe(2+)(out)</text>
        <dbReference type="Rhea" id="RHEA:28486"/>
        <dbReference type="ChEBI" id="CHEBI:29033"/>
    </reaction>
    <physiologicalReaction direction="left-to-right" evidence="8">
        <dbReference type="Rhea" id="RHEA:28487"/>
    </physiologicalReaction>
</comment>
<dbReference type="OrthoDB" id="1399603at2759"/>
<protein>
    <recommendedName>
        <fullName evidence="9">Vacuolar iron transporter</fullName>
    </recommendedName>
</protein>
<dbReference type="Gramene" id="C.cajan_23067.t">
    <property type="protein sequence ID" value="C.cajan_23067.t.cds1"/>
    <property type="gene ID" value="C.cajan_23067"/>
</dbReference>
<evidence type="ECO:0000256" key="8">
    <source>
        <dbReference type="ARBA" id="ARBA00044464"/>
    </source>
</evidence>
<reference evidence="10 11" key="1">
    <citation type="journal article" date="2012" name="Nat. Biotechnol.">
        <title>Draft genome sequence of pigeonpea (Cajanus cajan), an orphan legume crop of resource-poor farmers.</title>
        <authorList>
            <person name="Varshney R.K."/>
            <person name="Chen W."/>
            <person name="Li Y."/>
            <person name="Bharti A.K."/>
            <person name="Saxena R.K."/>
            <person name="Schlueter J.A."/>
            <person name="Donoghue M.T."/>
            <person name="Azam S."/>
            <person name="Fan G."/>
            <person name="Whaley A.M."/>
            <person name="Farmer A.D."/>
            <person name="Sheridan J."/>
            <person name="Iwata A."/>
            <person name="Tuteja R."/>
            <person name="Penmetsa R.V."/>
            <person name="Wu W."/>
            <person name="Upadhyaya H.D."/>
            <person name="Yang S.P."/>
            <person name="Shah T."/>
            <person name="Saxena K.B."/>
            <person name="Michael T."/>
            <person name="McCombie W.R."/>
            <person name="Yang B."/>
            <person name="Zhang G."/>
            <person name="Yang H."/>
            <person name="Wang J."/>
            <person name="Spillane C."/>
            <person name="Cook D.R."/>
            <person name="May G.D."/>
            <person name="Xu X."/>
            <person name="Jackson S.A."/>
        </authorList>
    </citation>
    <scope>NUCLEOTIDE SEQUENCE [LARGE SCALE GENOMIC DNA]</scope>
    <source>
        <strain evidence="11">cv. Asha</strain>
    </source>
</reference>
<evidence type="ECO:0000313" key="11">
    <source>
        <dbReference type="Proteomes" id="UP000075243"/>
    </source>
</evidence>
<keyword evidence="7 9" id="KW-0472">Membrane</keyword>
<evidence type="ECO:0000256" key="3">
    <source>
        <dbReference type="ARBA" id="ARBA00022496"/>
    </source>
</evidence>
<dbReference type="GO" id="GO:0005381">
    <property type="term" value="F:iron ion transmembrane transporter activity"/>
    <property type="evidence" value="ECO:0007669"/>
    <property type="project" value="UniProtKB-UniRule"/>
</dbReference>
<keyword evidence="9" id="KW-0406">Ion transport</keyword>
<keyword evidence="9" id="KW-0813">Transport</keyword>
<feature type="transmembrane region" description="Helical" evidence="9">
    <location>
        <begin position="132"/>
        <end position="156"/>
    </location>
</feature>
<keyword evidence="3" id="KW-0410">Iron transport</keyword>
<dbReference type="STRING" id="3821.A0A151T2P4"/>
<dbReference type="InterPro" id="IPR008217">
    <property type="entry name" value="Ccc1_fam"/>
</dbReference>
<organism evidence="10 11">
    <name type="scientific">Cajanus cajan</name>
    <name type="common">Pigeon pea</name>
    <name type="synonym">Cajanus indicus</name>
    <dbReference type="NCBI Taxonomy" id="3821"/>
    <lineage>
        <taxon>Eukaryota</taxon>
        <taxon>Viridiplantae</taxon>
        <taxon>Streptophyta</taxon>
        <taxon>Embryophyta</taxon>
        <taxon>Tracheophyta</taxon>
        <taxon>Spermatophyta</taxon>
        <taxon>Magnoliopsida</taxon>
        <taxon>eudicotyledons</taxon>
        <taxon>Gunneridae</taxon>
        <taxon>Pentapetalae</taxon>
        <taxon>rosids</taxon>
        <taxon>fabids</taxon>
        <taxon>Fabales</taxon>
        <taxon>Fabaceae</taxon>
        <taxon>Papilionoideae</taxon>
        <taxon>50 kb inversion clade</taxon>
        <taxon>NPAAA clade</taxon>
        <taxon>indigoferoid/millettioid clade</taxon>
        <taxon>Phaseoleae</taxon>
        <taxon>Cajanus</taxon>
    </lineage>
</organism>
<keyword evidence="6 9" id="KW-1133">Transmembrane helix</keyword>
<dbReference type="GO" id="GO:0140315">
    <property type="term" value="F:iron ion sequestering activity"/>
    <property type="evidence" value="ECO:0007669"/>
    <property type="project" value="UniProtKB-UniRule"/>
</dbReference>
<dbReference type="GO" id="GO:0005774">
    <property type="term" value="C:vacuolar membrane"/>
    <property type="evidence" value="ECO:0007669"/>
    <property type="project" value="UniProtKB-SubCell"/>
</dbReference>
<keyword evidence="5 9" id="KW-0812">Transmembrane</keyword>
<keyword evidence="11" id="KW-1185">Reference proteome</keyword>
<comment type="caution">
    <text evidence="9">Lacks conserved residue(s) required for the propagation of feature annotation.</text>
</comment>
<dbReference type="Proteomes" id="UP000075243">
    <property type="component" value="Chromosome 9"/>
</dbReference>
<dbReference type="PANTHER" id="PTHR31851">
    <property type="entry name" value="FE(2+)/MN(2+) TRANSPORTER PCL1"/>
    <property type="match status" value="1"/>
</dbReference>
<proteinExistence type="inferred from homology"/>
<feature type="transmembrane region" description="Helical" evidence="9">
    <location>
        <begin position="46"/>
        <end position="66"/>
    </location>
</feature>
<name>A0A151T2P4_CAJCA</name>
<keyword evidence="3" id="KW-0408">Iron</keyword>
<comment type="subcellular location">
    <subcellularLocation>
        <location evidence="1 9">Vacuole membrane</location>
        <topology evidence="1 9">Multi-pass membrane protein</topology>
    </subcellularLocation>
</comment>
<comment type="similarity">
    <text evidence="2 9">Belongs to the CCC1 family.</text>
</comment>
<evidence type="ECO:0000256" key="9">
    <source>
        <dbReference type="RuleBase" id="RU369115"/>
    </source>
</evidence>
<evidence type="ECO:0000256" key="1">
    <source>
        <dbReference type="ARBA" id="ARBA00004128"/>
    </source>
</evidence>
<evidence type="ECO:0000256" key="6">
    <source>
        <dbReference type="ARBA" id="ARBA00022989"/>
    </source>
</evidence>
<dbReference type="AlphaFoldDB" id="A0A151T2P4"/>
<feature type="transmembrane region" description="Helical" evidence="9">
    <location>
        <begin position="163"/>
        <end position="180"/>
    </location>
</feature>
<dbReference type="Pfam" id="PF01988">
    <property type="entry name" value="VIT1"/>
    <property type="match status" value="2"/>
</dbReference>
<evidence type="ECO:0000256" key="4">
    <source>
        <dbReference type="ARBA" id="ARBA00022554"/>
    </source>
</evidence>
<dbReference type="EMBL" id="CM003611">
    <property type="protein sequence ID" value="KYP61314.1"/>
    <property type="molecule type" value="Genomic_DNA"/>
</dbReference>
<dbReference type="OMA" id="NEMPINH"/>
<dbReference type="GO" id="GO:0030026">
    <property type="term" value="P:intracellular manganese ion homeostasis"/>
    <property type="evidence" value="ECO:0007669"/>
    <property type="project" value="InterPro"/>
</dbReference>
<evidence type="ECO:0000256" key="5">
    <source>
        <dbReference type="ARBA" id="ARBA00022692"/>
    </source>
</evidence>
<gene>
    <name evidence="10" type="ORF">KK1_023745</name>
</gene>
<evidence type="ECO:0000256" key="7">
    <source>
        <dbReference type="ARBA" id="ARBA00023136"/>
    </source>
</evidence>
<comment type="function">
    <text evidence="9">Vacuolar Fe(2+) uptake transporter.</text>
</comment>
<sequence>MSSLGTSSNEMPINHIEIPINSNDIEAKPGQDIEENNIENSQMSQWLLAAVLGARNGLISVTLVMVAVEALNEDIKTMLLAGFAGLVAGACSMPVEEFVSVDTMLDTEVAQMKVQYNKQGEVEEDDKILNPFHASIASTIGFSIGAMVPMLSAVFVRDYKIRVVVVVAVAILAWLVYRGVRVVIAKSKTRLRRTWNQSTDWRLDDYSYYFWL</sequence>
<keyword evidence="4 9" id="KW-0926">Vacuole</keyword>
<dbReference type="GO" id="GO:0005384">
    <property type="term" value="F:manganese ion transmembrane transporter activity"/>
    <property type="evidence" value="ECO:0007669"/>
    <property type="project" value="InterPro"/>
</dbReference>
<evidence type="ECO:0000256" key="2">
    <source>
        <dbReference type="ARBA" id="ARBA00007049"/>
    </source>
</evidence>